<name>A0ABV8JWR2_9BACL</name>
<accession>A0ABV8JWR2</accession>
<dbReference type="EMBL" id="JBHSAM010000007">
    <property type="protein sequence ID" value="MFC4098682.1"/>
    <property type="molecule type" value="Genomic_DNA"/>
</dbReference>
<sequence>MMKGTIRLSIMPQFINPQVINQQILNGRVGHFFRSSIPGFGLVTWQLIAFTPPAPGADLGSGTVSINIVNPDGSFQFTQVSNQDLVGIQYLGPTLPQQPQPQPPQPQPPFPPFPGGGGTQRPPWCAFTPWHPSCWRSEDYAAQSGYRGYVTYFVPVHYPL</sequence>
<organism evidence="2 3">
    <name type="scientific">Paenibacillus xanthanilyticus</name>
    <dbReference type="NCBI Taxonomy" id="1783531"/>
    <lineage>
        <taxon>Bacteria</taxon>
        <taxon>Bacillati</taxon>
        <taxon>Bacillota</taxon>
        <taxon>Bacilli</taxon>
        <taxon>Bacillales</taxon>
        <taxon>Paenibacillaceae</taxon>
        <taxon>Paenibacillus</taxon>
    </lineage>
</organism>
<evidence type="ECO:0000313" key="3">
    <source>
        <dbReference type="Proteomes" id="UP001595715"/>
    </source>
</evidence>
<protein>
    <submittedName>
        <fullName evidence="2">Uncharacterized protein</fullName>
    </submittedName>
</protein>
<feature type="compositionally biased region" description="Pro residues" evidence="1">
    <location>
        <begin position="96"/>
        <end position="114"/>
    </location>
</feature>
<evidence type="ECO:0000313" key="2">
    <source>
        <dbReference type="EMBL" id="MFC4098682.1"/>
    </source>
</evidence>
<gene>
    <name evidence="2" type="ORF">ACFOZ8_03315</name>
</gene>
<comment type="caution">
    <text evidence="2">The sequence shown here is derived from an EMBL/GenBank/DDBJ whole genome shotgun (WGS) entry which is preliminary data.</text>
</comment>
<keyword evidence="3" id="KW-1185">Reference proteome</keyword>
<feature type="region of interest" description="Disordered" evidence="1">
    <location>
        <begin position="91"/>
        <end position="118"/>
    </location>
</feature>
<dbReference type="RefSeq" id="WP_377717350.1">
    <property type="nucleotide sequence ID" value="NZ_JBHSAM010000007.1"/>
</dbReference>
<evidence type="ECO:0000256" key="1">
    <source>
        <dbReference type="SAM" id="MobiDB-lite"/>
    </source>
</evidence>
<reference evidence="3" key="1">
    <citation type="journal article" date="2019" name="Int. J. Syst. Evol. Microbiol.">
        <title>The Global Catalogue of Microorganisms (GCM) 10K type strain sequencing project: providing services to taxonomists for standard genome sequencing and annotation.</title>
        <authorList>
            <consortium name="The Broad Institute Genomics Platform"/>
            <consortium name="The Broad Institute Genome Sequencing Center for Infectious Disease"/>
            <person name="Wu L."/>
            <person name="Ma J."/>
        </authorList>
    </citation>
    <scope>NUCLEOTIDE SEQUENCE [LARGE SCALE GENOMIC DNA]</scope>
    <source>
        <strain evidence="3">IBRC-M 10987</strain>
    </source>
</reference>
<dbReference type="Proteomes" id="UP001595715">
    <property type="component" value="Unassembled WGS sequence"/>
</dbReference>
<proteinExistence type="predicted"/>